<gene>
    <name evidence="6" type="ORF">EI983_16805</name>
</gene>
<dbReference type="PROSITE" id="PS00606">
    <property type="entry name" value="KS3_1"/>
    <property type="match status" value="1"/>
</dbReference>
<evidence type="ECO:0000256" key="4">
    <source>
        <dbReference type="SAM" id="MobiDB-lite"/>
    </source>
</evidence>
<dbReference type="InterPro" id="IPR018201">
    <property type="entry name" value="Ketoacyl_synth_AS"/>
</dbReference>
<name>A0A6I6J4Z7_9RHOB</name>
<dbReference type="GO" id="GO:0004315">
    <property type="term" value="F:3-oxoacyl-[acyl-carrier-protein] synthase activity"/>
    <property type="evidence" value="ECO:0007669"/>
    <property type="project" value="InterPro"/>
</dbReference>
<dbReference type="Pfam" id="PF02801">
    <property type="entry name" value="Ketoacyl-synt_C"/>
    <property type="match status" value="1"/>
</dbReference>
<dbReference type="InterPro" id="IPR020841">
    <property type="entry name" value="PKS_Beta-ketoAc_synthase_dom"/>
</dbReference>
<dbReference type="GO" id="GO:0008897">
    <property type="term" value="F:holo-[acyl-carrier-protein] synthase activity"/>
    <property type="evidence" value="ECO:0007669"/>
    <property type="project" value="InterPro"/>
</dbReference>
<feature type="domain" description="Ketosynthase family 3 (KS3)" evidence="5">
    <location>
        <begin position="32"/>
        <end position="491"/>
    </location>
</feature>
<dbReference type="InterPro" id="IPR052568">
    <property type="entry name" value="PKS-FAS_Synthase"/>
</dbReference>
<dbReference type="KEGG" id="rom:EI983_16805"/>
<dbReference type="InterPro" id="IPR037143">
    <property type="entry name" value="4-PPantetheinyl_Trfase_dom_sf"/>
</dbReference>
<dbReference type="Gene3D" id="3.90.470.20">
    <property type="entry name" value="4'-phosphopantetheinyl transferase domain"/>
    <property type="match status" value="2"/>
</dbReference>
<dbReference type="InterPro" id="IPR001227">
    <property type="entry name" value="Ac_transferase_dom_sf"/>
</dbReference>
<dbReference type="Pfam" id="PF00109">
    <property type="entry name" value="ketoacyl-synt"/>
    <property type="match status" value="1"/>
</dbReference>
<dbReference type="InterPro" id="IPR008278">
    <property type="entry name" value="4-PPantetheinyl_Trfase_dom"/>
</dbReference>
<evidence type="ECO:0000256" key="3">
    <source>
        <dbReference type="ARBA" id="ARBA00022679"/>
    </source>
</evidence>
<dbReference type="InterPro" id="IPR016035">
    <property type="entry name" value="Acyl_Trfase/lysoPLipase"/>
</dbReference>
<evidence type="ECO:0000256" key="1">
    <source>
        <dbReference type="ARBA" id="ARBA00022450"/>
    </source>
</evidence>
<dbReference type="SUPFAM" id="SSF53901">
    <property type="entry name" value="Thiolase-like"/>
    <property type="match status" value="1"/>
</dbReference>
<dbReference type="SUPFAM" id="SSF56214">
    <property type="entry name" value="4'-phosphopantetheinyl transferase"/>
    <property type="match status" value="1"/>
</dbReference>
<dbReference type="InterPro" id="IPR032821">
    <property type="entry name" value="PKS_assoc"/>
</dbReference>
<dbReference type="PANTHER" id="PTHR43074">
    <property type="entry name" value="OMEGA-3 POLYUNSATURATED FATTY ACID SYNTHASE PFAB-RELATED"/>
    <property type="match status" value="1"/>
</dbReference>
<proteinExistence type="predicted"/>
<dbReference type="Gene3D" id="3.40.47.10">
    <property type="match status" value="1"/>
</dbReference>
<dbReference type="SUPFAM" id="SSF52151">
    <property type="entry name" value="FabD/lysophospholipase-like"/>
    <property type="match status" value="1"/>
</dbReference>
<dbReference type="InterPro" id="IPR016039">
    <property type="entry name" value="Thiolase-like"/>
</dbReference>
<dbReference type="Pfam" id="PF01648">
    <property type="entry name" value="ACPS"/>
    <property type="match status" value="1"/>
</dbReference>
<keyword evidence="6" id="KW-0012">Acyltransferase</keyword>
<dbReference type="PANTHER" id="PTHR43074:SF1">
    <property type="entry name" value="BETA-KETOACYL SYNTHASE FAMILY PROTEIN-RELATED"/>
    <property type="match status" value="1"/>
</dbReference>
<evidence type="ECO:0000313" key="6">
    <source>
        <dbReference type="EMBL" id="QGX99838.1"/>
    </source>
</evidence>
<protein>
    <submittedName>
        <fullName evidence="6">Acyltransferase domain-containing protein</fullName>
    </submittedName>
</protein>
<dbReference type="GO" id="GO:0006633">
    <property type="term" value="P:fatty acid biosynthetic process"/>
    <property type="evidence" value="ECO:0007669"/>
    <property type="project" value="InterPro"/>
</dbReference>
<reference evidence="7" key="1">
    <citation type="submission" date="2018-12" db="EMBL/GenBank/DDBJ databases">
        <title>Complete genome sequence of Roseovarius sp. MME-070.</title>
        <authorList>
            <person name="Nam Y.-D."/>
            <person name="Kang J."/>
            <person name="Chung W.-H."/>
            <person name="Park Y.S."/>
        </authorList>
    </citation>
    <scope>NUCLEOTIDE SEQUENCE [LARGE SCALE GENOMIC DNA]</scope>
    <source>
        <strain evidence="7">MME-070</strain>
    </source>
</reference>
<dbReference type="InterPro" id="IPR014043">
    <property type="entry name" value="Acyl_transferase_dom"/>
</dbReference>
<evidence type="ECO:0000313" key="7">
    <source>
        <dbReference type="Proteomes" id="UP000428330"/>
    </source>
</evidence>
<dbReference type="EMBL" id="CP034348">
    <property type="protein sequence ID" value="QGX99838.1"/>
    <property type="molecule type" value="Genomic_DNA"/>
</dbReference>
<dbReference type="Proteomes" id="UP000428330">
    <property type="component" value="Chromosome"/>
</dbReference>
<dbReference type="OrthoDB" id="9778690at2"/>
<evidence type="ECO:0000259" key="5">
    <source>
        <dbReference type="PROSITE" id="PS52004"/>
    </source>
</evidence>
<dbReference type="InterPro" id="IPR014031">
    <property type="entry name" value="Ketoacyl_synth_C"/>
</dbReference>
<dbReference type="CDD" id="cd00833">
    <property type="entry name" value="PKS"/>
    <property type="match status" value="1"/>
</dbReference>
<dbReference type="SMART" id="SM00827">
    <property type="entry name" value="PKS_AT"/>
    <property type="match status" value="1"/>
</dbReference>
<dbReference type="Gene3D" id="3.30.70.250">
    <property type="entry name" value="Malonyl-CoA ACP transacylase, ACP-binding"/>
    <property type="match status" value="1"/>
</dbReference>
<dbReference type="Gene3D" id="3.40.366.10">
    <property type="entry name" value="Malonyl-Coenzyme A Acyl Carrier Protein, domain 2"/>
    <property type="match status" value="1"/>
</dbReference>
<feature type="region of interest" description="Disordered" evidence="4">
    <location>
        <begin position="1"/>
        <end position="27"/>
    </location>
</feature>
<sequence>MYSGAQPPERRLARWQTRATGSAPGGRMTSYSGDIAIIGMAGVYPQAEDIDAYWANILAKRDAVTEAPPDWLGLSELLDPDSDDLMSIYTNRGGFLGDLSRFNPAEFGTMPASIDGAQPDQMMALQICADALNDAGYRAGEADHTGTGVILGHSVHAHRANTNGVQQAWYHDQLRNFLARLFPHVERARLHEVTDLLKSKLPPIPPEAVPGLVPNVMTGRVANRLDLMGPNYIIDAACSSALIALELAAGELRAGNARLMLAGGVNTTTSPLVYSVFCSVDALSRSGTIRPFSTDANGTVLGEGAGAVVLKRLEDALADEDRIYAVIKAVGQSSDGKSSGLMAPRLEGEVLAMRRAYEISGLDPASIGLVEAHGTGIPLGDRTEVTALRQIFGERQGDVPTIPIGSVKSMIGHCIPAAGSASIIKQALALTHRIIPPTLCDEINGDLGFEGTPFYVSTEARPWVRSSDAPRRAAVNAFGFGGINAHLILEESPVGMHADATAAFLPRAVDAAPVEQVFVLTAEPADMAEAVATLQTQAETAQDFAGLARDSWARASDAPARLAVIAADPAELAKKLATAAKHFAKDPHAALQTRNGVYYEPARMEGKTAFLFPGEMAQYPGMMADAVMAFPQVRRWFDLVAGLFEGKRDIRLQDVAFPPPTCVDEAGQARLDALLHSVDYGSEMVFAADQAVFGLLTDLGIRPDALLGHSTGENAAIVASGWFGMSRDQVGAMIARMNEVFNAVNGSGEIPEGQLLTIAGLARDEFTAAFERHPGLHFTMDNCPNQAIVFGPAEAVAALQADVVAQGAVCTTLPISWGYHTEYVTPMAEGFGALFADLKMQPGAVDIYSCATAQPFPRRQKAFHDTAIAQYTSRVAFREAIENMYDAGFRRFVECGPNATLTAFVRDTLPGKPVVIVSADNRRRGMVAQLRHLVAQLFTSGLDLDYPALLDPRETADTLRRAETRTKRRKARFLPSNLPFPVLDEAEAESVRALLGANAAPAALATPAVQHNGTAAVGQHLQMMQQFLGGQERVAHDALGTAPARRQIEVLDLTPQFALPMAYRAYLMRGTPSSSAMARHLADEEKAQARDMAAKGEDAAAWQHWSLSRLAVKRAAREILAQADMPLTDAQICIAKTEAGAPIVTLPDAGLQLYGTSIAHSGGVGVGAVAAHPWRIGVDYETPDRIREPANFLDAILSDREAARLPIRPDADSAVLLWSIKEAAAKTLGQGLQGRPQDFEIVEFDASSAVARVANQGLTVDTRSGRVGPGICSFGYLLSA</sequence>
<dbReference type="Pfam" id="PF16197">
    <property type="entry name" value="KAsynt_C_assoc"/>
    <property type="match status" value="1"/>
</dbReference>
<dbReference type="AlphaFoldDB" id="A0A6I6J4Z7"/>
<accession>A0A6I6J4Z7</accession>
<keyword evidence="2" id="KW-0597">Phosphoprotein</keyword>
<dbReference type="Gene3D" id="3.30.70.3290">
    <property type="match status" value="1"/>
</dbReference>
<dbReference type="SMART" id="SM00825">
    <property type="entry name" value="PKS_KS"/>
    <property type="match status" value="1"/>
</dbReference>
<dbReference type="GO" id="GO:0000287">
    <property type="term" value="F:magnesium ion binding"/>
    <property type="evidence" value="ECO:0007669"/>
    <property type="project" value="InterPro"/>
</dbReference>
<dbReference type="PROSITE" id="PS52004">
    <property type="entry name" value="KS3_2"/>
    <property type="match status" value="1"/>
</dbReference>
<evidence type="ECO:0000256" key="2">
    <source>
        <dbReference type="ARBA" id="ARBA00022553"/>
    </source>
</evidence>
<keyword evidence="1" id="KW-0596">Phosphopantetheine</keyword>
<dbReference type="Pfam" id="PF00698">
    <property type="entry name" value="Acyl_transf_1"/>
    <property type="match status" value="1"/>
</dbReference>
<organism evidence="6 7">
    <name type="scientific">Roseovarius faecimaris</name>
    <dbReference type="NCBI Taxonomy" id="2494550"/>
    <lineage>
        <taxon>Bacteria</taxon>
        <taxon>Pseudomonadati</taxon>
        <taxon>Pseudomonadota</taxon>
        <taxon>Alphaproteobacteria</taxon>
        <taxon>Rhodobacterales</taxon>
        <taxon>Roseobacteraceae</taxon>
        <taxon>Roseovarius</taxon>
    </lineage>
</organism>
<keyword evidence="3 6" id="KW-0808">Transferase</keyword>
<keyword evidence="7" id="KW-1185">Reference proteome</keyword>
<dbReference type="InterPro" id="IPR014030">
    <property type="entry name" value="Ketoacyl_synth_N"/>
</dbReference>